<keyword evidence="2" id="KW-1185">Reference proteome</keyword>
<dbReference type="HOGENOM" id="CLU_2750233_0_0_14"/>
<dbReference type="KEGG" id="hcr:X271_00515"/>
<dbReference type="AlphaFoldDB" id="W8GT59"/>
<name>W8GT59_9MOLU</name>
<dbReference type="RefSeq" id="WP_025208901.1">
    <property type="nucleotide sequence ID" value="NZ_CP006932.1"/>
</dbReference>
<reference evidence="1 2" key="1">
    <citation type="journal article" date="2014" name="Genome Biol. Evol.">
        <title>Phylogenomics of "Candidatus Hepatoplasma crinochetorum," a Lineage of Mollicutes Associated with Noninsect Arthropods.</title>
        <authorList>
            <person name="Leclercq S."/>
            <person name="Dittmer J."/>
            <person name="Bouchon D."/>
            <person name="Cordaux R."/>
        </authorList>
    </citation>
    <scope>NUCLEOTIDE SEQUENCE [LARGE SCALE GENOMIC DNA]</scope>
    <source>
        <strain evidence="1 2">Av</strain>
    </source>
</reference>
<gene>
    <name evidence="1" type="ORF">X271_00515</name>
</gene>
<protein>
    <submittedName>
        <fullName evidence="1">Uncharacterized protein</fullName>
    </submittedName>
</protein>
<organism evidence="1 2">
    <name type="scientific">Candidatus Hepatoplasma crinochetorum Av</name>
    <dbReference type="NCBI Taxonomy" id="1427984"/>
    <lineage>
        <taxon>Bacteria</taxon>
        <taxon>Bacillati</taxon>
        <taxon>Mycoplasmatota</taxon>
        <taxon>Mollicutes</taxon>
        <taxon>Candidatus Hepatoplasmataceae</taxon>
        <taxon>Candidatus Hepatoplasma</taxon>
    </lineage>
</organism>
<proteinExistence type="predicted"/>
<sequence length="70" mass="8485">MSKFQIRWNSDLQISSNEIEDYLLHKNKDDIKVIFKNGNTLRYLGHVSLTKIEKELEKRFNEEFEVRQIN</sequence>
<evidence type="ECO:0000313" key="2">
    <source>
        <dbReference type="Proteomes" id="UP000019450"/>
    </source>
</evidence>
<dbReference type="EMBL" id="CP006932">
    <property type="protein sequence ID" value="AHK22615.1"/>
    <property type="molecule type" value="Genomic_DNA"/>
</dbReference>
<accession>W8GT59</accession>
<dbReference type="STRING" id="1427984.X271_00515"/>
<dbReference type="Proteomes" id="UP000019450">
    <property type="component" value="Chromosome"/>
</dbReference>
<evidence type="ECO:0000313" key="1">
    <source>
        <dbReference type="EMBL" id="AHK22615.1"/>
    </source>
</evidence>